<evidence type="ECO:0000256" key="1">
    <source>
        <dbReference type="SAM" id="Phobius"/>
    </source>
</evidence>
<keyword evidence="1" id="KW-0812">Transmembrane</keyword>
<dbReference type="EMBL" id="MU404362">
    <property type="protein sequence ID" value="KAI1608844.1"/>
    <property type="molecule type" value="Genomic_DNA"/>
</dbReference>
<comment type="caution">
    <text evidence="2">The sequence shown here is derived from an EMBL/GenBank/DDBJ whole genome shotgun (WGS) entry which is preliminary data.</text>
</comment>
<keyword evidence="1" id="KW-0472">Membrane</keyword>
<sequence length="313" mass="35858">MNRWKTQRDKRLGIIEKLLAELPQDPCLVNKEQTTLGRTSDQATKVVALVRRVRPLIGGRLRDVKTAIRKDPRGEFVEPIKEAAVVNAVDFALRLWLFVPLVLDVEDATFAGLMRSALPAQIGVQGKALSFGVNAKNLIRRGGFSVRTTSDLSKHLDMDDLTIWIFSHAAVLKEYQGSGFSHVFPDEFLQEVERTMQLLFPNKGYKSSRRTRKYVRKLKADLETGFELELKRLDLLSLDRYPYFGQRLADIQNRYDYSKPRNLRQWWFDRRNRIEWATLVIAVIVFVLTVVFGVIAVVTGVLQVHYSALSAHS</sequence>
<gene>
    <name evidence="2" type="ORF">EDD36DRAFT_482666</name>
</gene>
<dbReference type="AlphaFoldDB" id="A0AAN6IAN4"/>
<keyword evidence="3" id="KW-1185">Reference proteome</keyword>
<organism evidence="2 3">
    <name type="scientific">Exophiala viscosa</name>
    <dbReference type="NCBI Taxonomy" id="2486360"/>
    <lineage>
        <taxon>Eukaryota</taxon>
        <taxon>Fungi</taxon>
        <taxon>Dikarya</taxon>
        <taxon>Ascomycota</taxon>
        <taxon>Pezizomycotina</taxon>
        <taxon>Eurotiomycetes</taxon>
        <taxon>Chaetothyriomycetidae</taxon>
        <taxon>Chaetothyriales</taxon>
        <taxon>Herpotrichiellaceae</taxon>
        <taxon>Exophiala</taxon>
    </lineage>
</organism>
<proteinExistence type="predicted"/>
<keyword evidence="1" id="KW-1133">Transmembrane helix</keyword>
<evidence type="ECO:0000313" key="2">
    <source>
        <dbReference type="EMBL" id="KAI1608844.1"/>
    </source>
</evidence>
<dbReference type="Proteomes" id="UP001203852">
    <property type="component" value="Unassembled WGS sequence"/>
</dbReference>
<name>A0AAN6IAN4_9EURO</name>
<evidence type="ECO:0000313" key="3">
    <source>
        <dbReference type="Proteomes" id="UP001203852"/>
    </source>
</evidence>
<feature type="transmembrane region" description="Helical" evidence="1">
    <location>
        <begin position="276"/>
        <end position="302"/>
    </location>
</feature>
<protein>
    <submittedName>
        <fullName evidence="2">Uncharacterized protein</fullName>
    </submittedName>
</protein>
<reference evidence="2" key="1">
    <citation type="journal article" date="2022" name="bioRxiv">
        <title>Deciphering the potential niche of two novel black yeast fungi from a biological soil crust based on their genomes, phenotypes, and melanin regulation.</title>
        <authorList>
            <consortium name="DOE Joint Genome Institute"/>
            <person name="Carr E.C."/>
            <person name="Barton Q."/>
            <person name="Grambo S."/>
            <person name="Sullivan M."/>
            <person name="Renfro C.M."/>
            <person name="Kuo A."/>
            <person name="Pangilinan J."/>
            <person name="Lipzen A."/>
            <person name="Keymanesh K."/>
            <person name="Savage E."/>
            <person name="Barry K."/>
            <person name="Grigoriev I.V."/>
            <person name="Riekhof W.R."/>
            <person name="Harris S.S."/>
        </authorList>
    </citation>
    <scope>NUCLEOTIDE SEQUENCE</scope>
    <source>
        <strain evidence="2">JF 03-4F</strain>
    </source>
</reference>
<accession>A0AAN6IAN4</accession>